<organism evidence="3 4">
    <name type="scientific">Ambispora leptoticha</name>
    <dbReference type="NCBI Taxonomy" id="144679"/>
    <lineage>
        <taxon>Eukaryota</taxon>
        <taxon>Fungi</taxon>
        <taxon>Fungi incertae sedis</taxon>
        <taxon>Mucoromycota</taxon>
        <taxon>Glomeromycotina</taxon>
        <taxon>Glomeromycetes</taxon>
        <taxon>Archaeosporales</taxon>
        <taxon>Ambisporaceae</taxon>
        <taxon>Ambispora</taxon>
    </lineage>
</organism>
<feature type="signal peptide" evidence="2">
    <location>
        <begin position="1"/>
        <end position="22"/>
    </location>
</feature>
<feature type="compositionally biased region" description="Basic residues" evidence="1">
    <location>
        <begin position="126"/>
        <end position="137"/>
    </location>
</feature>
<accession>A0A9N9DVA9</accession>
<comment type="caution">
    <text evidence="3">The sequence shown here is derived from an EMBL/GenBank/DDBJ whole genome shotgun (WGS) entry which is preliminary data.</text>
</comment>
<gene>
    <name evidence="3" type="ORF">ALEPTO_LOCUS10133</name>
</gene>
<dbReference type="Gene3D" id="1.10.30.10">
    <property type="entry name" value="High mobility group box domain"/>
    <property type="match status" value="1"/>
</dbReference>
<feature type="region of interest" description="Disordered" evidence="1">
    <location>
        <begin position="123"/>
        <end position="148"/>
    </location>
</feature>
<dbReference type="Proteomes" id="UP000789508">
    <property type="component" value="Unassembled WGS sequence"/>
</dbReference>
<sequence length="148" mass="17555">MFIIKSIIYPFLRIWLSTVCYTITLDNQKFYEGLPTVPDDPDLLMEEPENFAVEWPPQFNFEEICKNNETKRRTLNSFMLFRIKYLESLQQLGIVRSMGIVSKMASKAWGNLPQNKKDYYEDKMSKQRGARKQKSQHHVVNMAEENHE</sequence>
<evidence type="ECO:0000256" key="1">
    <source>
        <dbReference type="SAM" id="MobiDB-lite"/>
    </source>
</evidence>
<feature type="non-terminal residue" evidence="3">
    <location>
        <position position="148"/>
    </location>
</feature>
<evidence type="ECO:0000313" key="3">
    <source>
        <dbReference type="EMBL" id="CAG8654680.1"/>
    </source>
</evidence>
<keyword evidence="4" id="KW-1185">Reference proteome</keyword>
<dbReference type="SUPFAM" id="SSF47095">
    <property type="entry name" value="HMG-box"/>
    <property type="match status" value="1"/>
</dbReference>
<dbReference type="AlphaFoldDB" id="A0A9N9DVA9"/>
<dbReference type="OrthoDB" id="2427056at2759"/>
<dbReference type="EMBL" id="CAJVPS010009973">
    <property type="protein sequence ID" value="CAG8654680.1"/>
    <property type="molecule type" value="Genomic_DNA"/>
</dbReference>
<feature type="chain" id="PRO_5040149145" evidence="2">
    <location>
        <begin position="23"/>
        <end position="148"/>
    </location>
</feature>
<name>A0A9N9DVA9_9GLOM</name>
<evidence type="ECO:0000313" key="4">
    <source>
        <dbReference type="Proteomes" id="UP000789508"/>
    </source>
</evidence>
<dbReference type="InterPro" id="IPR036910">
    <property type="entry name" value="HMG_box_dom_sf"/>
</dbReference>
<reference evidence="3" key="1">
    <citation type="submission" date="2021-06" db="EMBL/GenBank/DDBJ databases">
        <authorList>
            <person name="Kallberg Y."/>
            <person name="Tangrot J."/>
            <person name="Rosling A."/>
        </authorList>
    </citation>
    <scope>NUCLEOTIDE SEQUENCE</scope>
    <source>
        <strain evidence="3">FL130A</strain>
    </source>
</reference>
<keyword evidence="2" id="KW-0732">Signal</keyword>
<protein>
    <submittedName>
        <fullName evidence="3">8976_t:CDS:1</fullName>
    </submittedName>
</protein>
<proteinExistence type="predicted"/>
<evidence type="ECO:0000256" key="2">
    <source>
        <dbReference type="SAM" id="SignalP"/>
    </source>
</evidence>